<protein>
    <recommendedName>
        <fullName evidence="1">Schlafen AlbA-2 domain-containing protein</fullName>
    </recommendedName>
</protein>
<evidence type="ECO:0000313" key="2">
    <source>
        <dbReference type="EMBL" id="VDG27935.1"/>
    </source>
</evidence>
<dbReference type="Gene3D" id="3.30.950.30">
    <property type="entry name" value="Schlafen, AAA domain"/>
    <property type="match status" value="1"/>
</dbReference>
<dbReference type="InterPro" id="IPR038475">
    <property type="entry name" value="RecG_C_sf"/>
</dbReference>
<dbReference type="Proteomes" id="UP000289996">
    <property type="component" value="Unassembled WGS sequence"/>
</dbReference>
<organism evidence="2 3">
    <name type="scientific">Lactiplantibacillus mudanjiangensis</name>
    <dbReference type="NCBI Taxonomy" id="1296538"/>
    <lineage>
        <taxon>Bacteria</taxon>
        <taxon>Bacillati</taxon>
        <taxon>Bacillota</taxon>
        <taxon>Bacilli</taxon>
        <taxon>Lactobacillales</taxon>
        <taxon>Lactobacillaceae</taxon>
        <taxon>Lactiplantibacillus</taxon>
    </lineage>
</organism>
<dbReference type="AlphaFoldDB" id="A0A660DY26"/>
<evidence type="ECO:0000313" key="3">
    <source>
        <dbReference type="Proteomes" id="UP000289996"/>
    </source>
</evidence>
<gene>
    <name evidence="2" type="ORF">MUDAN_MDHGFNIF_02752</name>
</gene>
<dbReference type="PANTHER" id="PTHR30595">
    <property type="entry name" value="GLPR-RELATED TRANSCRIPTIONAL REPRESSOR"/>
    <property type="match status" value="1"/>
</dbReference>
<evidence type="ECO:0000259" key="1">
    <source>
        <dbReference type="Pfam" id="PF04326"/>
    </source>
</evidence>
<sequence length="455" mass="51442">MLNLDDSQPFPVEDETVEYKEIFNEKCKKEIAAFLNGTQIAYLYLGVKDETRCMTHVYSETALHHIEEQLGRWVSSSIYYPSPVGLVRLHFNGGLLCIEVHPGKSKPYFLDERTYIRNGSESIKASPERVTKMIANQNLDSFDTSESIVQELKFDEISDCFKSLNISFKPRALGFYNSKSKFTNAALLTSNQNPFTVKVVVFDGVTVERFKNRREFRGSLAKQINEVLAFLDLNNPLAARITGRAQRIEQRGYPSVAIREAVINAIVHRSYFSRSPVQIEIFDDRLTILSPGPLPGGMKLEAVLDGQTLPRNPQVIKILNKLKYIEGYGTGIRRIISSYEKRKKFLKFVAKEGYVEVNLPNLNYQEQMSVPADINVLSTSEHGMAMMVSDEQGQIIEYLKNHRSITRAITEGLLDIKGTKANKILKQLVDNNVLKKVGGGSATMYVLVQQIVNNK</sequence>
<accession>A0A660DY26</accession>
<dbReference type="PANTHER" id="PTHR30595:SF6">
    <property type="entry name" value="SCHLAFEN ALBA-2 DOMAIN-CONTAINING PROTEIN"/>
    <property type="match status" value="1"/>
</dbReference>
<reference evidence="2 3" key="1">
    <citation type="submission" date="2018-11" db="EMBL/GenBank/DDBJ databases">
        <authorList>
            <person name="Wuyts S."/>
        </authorList>
    </citation>
    <scope>NUCLEOTIDE SEQUENCE [LARGE SCALE GENOMIC DNA]</scope>
    <source>
        <strain evidence="2">Lactobacillus mudanjiangensis AMBF249</strain>
    </source>
</reference>
<dbReference type="Gene3D" id="3.30.565.60">
    <property type="match status" value="1"/>
</dbReference>
<keyword evidence="3" id="KW-1185">Reference proteome</keyword>
<dbReference type="InterPro" id="IPR038461">
    <property type="entry name" value="Schlafen_AlbA_2_dom_sf"/>
</dbReference>
<proteinExistence type="predicted"/>
<dbReference type="Gene3D" id="1.10.10.10">
    <property type="entry name" value="Winged helix-like DNA-binding domain superfamily/Winged helix DNA-binding domain"/>
    <property type="match status" value="1"/>
</dbReference>
<dbReference type="InterPro" id="IPR007421">
    <property type="entry name" value="Schlafen_AlbA_2_dom"/>
</dbReference>
<dbReference type="Pfam" id="PF13749">
    <property type="entry name" value="HATPase_c_4"/>
    <property type="match status" value="1"/>
</dbReference>
<name>A0A660DY26_9LACO</name>
<dbReference type="Pfam" id="PF04326">
    <property type="entry name" value="SLFN_AlbA_2"/>
    <property type="match status" value="1"/>
</dbReference>
<feature type="domain" description="Schlafen AlbA-2" evidence="1">
    <location>
        <begin position="13"/>
        <end position="125"/>
    </location>
</feature>
<dbReference type="EMBL" id="UYIG01000068">
    <property type="protein sequence ID" value="VDG27935.1"/>
    <property type="molecule type" value="Genomic_DNA"/>
</dbReference>
<dbReference type="InterPro" id="IPR036388">
    <property type="entry name" value="WH-like_DNA-bd_sf"/>
</dbReference>
<dbReference type="RefSeq" id="WP_165450027.1">
    <property type="nucleotide sequence ID" value="NZ_UYIG01000068.1"/>
</dbReference>